<dbReference type="UniPathway" id="UPA00193"/>
<dbReference type="NCBIfam" id="TIGR00676">
    <property type="entry name" value="fadh2"/>
    <property type="match status" value="1"/>
</dbReference>
<dbReference type="EMBL" id="FOJI01000006">
    <property type="protein sequence ID" value="SEW18416.1"/>
    <property type="molecule type" value="Genomic_DNA"/>
</dbReference>
<dbReference type="PANTHER" id="PTHR45754:SF3">
    <property type="entry name" value="METHYLENETETRAHYDROFOLATE REDUCTASE (NADPH)"/>
    <property type="match status" value="1"/>
</dbReference>
<dbReference type="GO" id="GO:0009086">
    <property type="term" value="P:methionine biosynthetic process"/>
    <property type="evidence" value="ECO:0007669"/>
    <property type="project" value="UniProtKB-KW"/>
</dbReference>
<organism evidence="13 14">
    <name type="scientific">[Clostridium] fimetarium</name>
    <dbReference type="NCBI Taxonomy" id="99656"/>
    <lineage>
        <taxon>Bacteria</taxon>
        <taxon>Bacillati</taxon>
        <taxon>Bacillota</taxon>
        <taxon>Clostridia</taxon>
        <taxon>Lachnospirales</taxon>
        <taxon>Lachnospiraceae</taxon>
    </lineage>
</organism>
<evidence type="ECO:0000256" key="3">
    <source>
        <dbReference type="ARBA" id="ARBA00006743"/>
    </source>
</evidence>
<dbReference type="SUPFAM" id="SSF51730">
    <property type="entry name" value="FAD-linked oxidoreductase"/>
    <property type="match status" value="1"/>
</dbReference>
<evidence type="ECO:0000256" key="12">
    <source>
        <dbReference type="RuleBase" id="RU003862"/>
    </source>
</evidence>
<name>A0A1I0PWC1_9FIRM</name>
<evidence type="ECO:0000256" key="8">
    <source>
        <dbReference type="ARBA" id="ARBA00023027"/>
    </source>
</evidence>
<keyword evidence="9" id="KW-0486">Methionine biosynthesis</keyword>
<dbReference type="Gene3D" id="3.20.20.220">
    <property type="match status" value="1"/>
</dbReference>
<dbReference type="Pfam" id="PF02219">
    <property type="entry name" value="MTHFR"/>
    <property type="match status" value="1"/>
</dbReference>
<comment type="similarity">
    <text evidence="3 12">Belongs to the methylenetetrahydrofolate reductase family.</text>
</comment>
<keyword evidence="6 12" id="KW-0274">FAD</keyword>
<keyword evidence="7 12" id="KW-0560">Oxidoreductase</keyword>
<dbReference type="InterPro" id="IPR003171">
    <property type="entry name" value="Mehydrof_redctse-like"/>
</dbReference>
<evidence type="ECO:0000256" key="2">
    <source>
        <dbReference type="ARBA" id="ARBA00004777"/>
    </source>
</evidence>
<evidence type="ECO:0000256" key="6">
    <source>
        <dbReference type="ARBA" id="ARBA00022827"/>
    </source>
</evidence>
<gene>
    <name evidence="13" type="ORF">SAMN05421659_10641</name>
</gene>
<dbReference type="GO" id="GO:0106312">
    <property type="term" value="F:methylenetetrahydrofolate reductase (NADH) activity"/>
    <property type="evidence" value="ECO:0007669"/>
    <property type="project" value="UniProtKB-EC"/>
</dbReference>
<evidence type="ECO:0000256" key="11">
    <source>
        <dbReference type="ARBA" id="ARBA00048628"/>
    </source>
</evidence>
<dbReference type="EC" id="1.5.1.54" evidence="12"/>
<evidence type="ECO:0000256" key="5">
    <source>
        <dbReference type="ARBA" id="ARBA00022630"/>
    </source>
</evidence>
<comment type="pathway">
    <text evidence="10">Amino-acid biosynthesis; L-methionine biosynthesis via de novo pathway.</text>
</comment>
<accession>A0A1I0PWC1</accession>
<comment type="cofactor">
    <cofactor evidence="1 12">
        <name>FAD</name>
        <dbReference type="ChEBI" id="CHEBI:57692"/>
    </cofactor>
</comment>
<comment type="pathway">
    <text evidence="2 12">One-carbon metabolism; tetrahydrofolate interconversion.</text>
</comment>
<proteinExistence type="inferred from homology"/>
<evidence type="ECO:0000256" key="7">
    <source>
        <dbReference type="ARBA" id="ARBA00023002"/>
    </source>
</evidence>
<evidence type="ECO:0000313" key="14">
    <source>
        <dbReference type="Proteomes" id="UP000199701"/>
    </source>
</evidence>
<dbReference type="GO" id="GO:0071949">
    <property type="term" value="F:FAD binding"/>
    <property type="evidence" value="ECO:0007669"/>
    <property type="project" value="TreeGrafter"/>
</dbReference>
<dbReference type="GO" id="GO:0035999">
    <property type="term" value="P:tetrahydrofolate interconversion"/>
    <property type="evidence" value="ECO:0007669"/>
    <property type="project" value="UniProtKB-UniPathway"/>
</dbReference>
<dbReference type="Proteomes" id="UP000199701">
    <property type="component" value="Unassembled WGS sequence"/>
</dbReference>
<dbReference type="OrthoDB" id="9812555at2"/>
<reference evidence="13 14" key="1">
    <citation type="submission" date="2016-10" db="EMBL/GenBank/DDBJ databases">
        <authorList>
            <person name="de Groot N.N."/>
        </authorList>
    </citation>
    <scope>NUCLEOTIDE SEQUENCE [LARGE SCALE GENOMIC DNA]</scope>
    <source>
        <strain evidence="13 14">DSM 9179</strain>
    </source>
</reference>
<dbReference type="CDD" id="cd00537">
    <property type="entry name" value="MTHFR"/>
    <property type="match status" value="1"/>
</dbReference>
<dbReference type="InterPro" id="IPR029041">
    <property type="entry name" value="FAD-linked_oxidoreductase-like"/>
</dbReference>
<dbReference type="GO" id="GO:0005829">
    <property type="term" value="C:cytosol"/>
    <property type="evidence" value="ECO:0007669"/>
    <property type="project" value="InterPro"/>
</dbReference>
<keyword evidence="14" id="KW-1185">Reference proteome</keyword>
<dbReference type="InterPro" id="IPR004620">
    <property type="entry name" value="MTHF_reductase_bac"/>
</dbReference>
<protein>
    <recommendedName>
        <fullName evidence="12">Methylenetetrahydrofolate reductase</fullName>
        <ecNumber evidence="12">1.5.1.54</ecNumber>
    </recommendedName>
</protein>
<keyword evidence="5 12" id="KW-0285">Flavoprotein</keyword>
<dbReference type="PANTHER" id="PTHR45754">
    <property type="entry name" value="METHYLENETETRAHYDROFOLATE REDUCTASE"/>
    <property type="match status" value="1"/>
</dbReference>
<comment type="catalytic activity">
    <reaction evidence="11">
        <text>(6S)-5-methyl-5,6,7,8-tetrahydrofolate + NAD(+) = (6R)-5,10-methylene-5,6,7,8-tetrahydrofolate + NADH + H(+)</text>
        <dbReference type="Rhea" id="RHEA:19821"/>
        <dbReference type="ChEBI" id="CHEBI:15378"/>
        <dbReference type="ChEBI" id="CHEBI:15636"/>
        <dbReference type="ChEBI" id="CHEBI:18608"/>
        <dbReference type="ChEBI" id="CHEBI:57540"/>
        <dbReference type="ChEBI" id="CHEBI:57945"/>
        <dbReference type="EC" id="1.5.1.54"/>
    </reaction>
    <physiologicalReaction direction="right-to-left" evidence="11">
        <dbReference type="Rhea" id="RHEA:19823"/>
    </physiologicalReaction>
</comment>
<keyword evidence="4" id="KW-0028">Amino-acid biosynthesis</keyword>
<evidence type="ECO:0000256" key="4">
    <source>
        <dbReference type="ARBA" id="ARBA00022605"/>
    </source>
</evidence>
<sequence>MKIDSIFKKKKPILSFEIFPPKKEIALLNIDETLKSLSELNPDFISVTFGAGGTTTNNSTVEIAKKIKHEYNIEPLVHLTCINYSKAEICDILEQLNDAEIKNILALRGDINPEFPRKNDFTYASDLVSFIKQYGDFCISGACYPESHIEAKNVSEDILNLKKKTDNGVSHLISQLFFDNNLFYSFNNKVRVAGVNVPIEAGIMPVINKTQIDKMISLCGASLPTDLRKMIQKHENNCDALFDAGIEYAIDQIKDLLEHDVEGIHIFTMNNPIVARKICEGIRPLL</sequence>
<evidence type="ECO:0000256" key="1">
    <source>
        <dbReference type="ARBA" id="ARBA00001974"/>
    </source>
</evidence>
<dbReference type="STRING" id="99656.SAMN05421659_10641"/>
<dbReference type="AlphaFoldDB" id="A0A1I0PWC1"/>
<dbReference type="RefSeq" id="WP_092453045.1">
    <property type="nucleotide sequence ID" value="NZ_FOJI01000006.1"/>
</dbReference>
<keyword evidence="8" id="KW-0520">NAD</keyword>
<evidence type="ECO:0000256" key="9">
    <source>
        <dbReference type="ARBA" id="ARBA00023167"/>
    </source>
</evidence>
<evidence type="ECO:0000313" key="13">
    <source>
        <dbReference type="EMBL" id="SEW18416.1"/>
    </source>
</evidence>
<evidence type="ECO:0000256" key="10">
    <source>
        <dbReference type="ARBA" id="ARBA00034478"/>
    </source>
</evidence>